<dbReference type="RefSeq" id="WP_235589165.1">
    <property type="nucleotide sequence ID" value="NZ_LSKU01000002.1"/>
</dbReference>
<comment type="caution">
    <text evidence="2">The sequence shown here is derived from an EMBL/GenBank/DDBJ whole genome shotgun (WGS) entry which is preliminary data.</text>
</comment>
<proteinExistence type="predicted"/>
<dbReference type="PANTHER" id="PTHR31528:SF3">
    <property type="entry name" value="THIAMINE BIOSYNTHESIS PROTEIN HI_0357-RELATED"/>
    <property type="match status" value="1"/>
</dbReference>
<dbReference type="AlphaFoldDB" id="A0A135L0P2"/>
<dbReference type="InterPro" id="IPR015168">
    <property type="entry name" value="SsuA/THI5"/>
</dbReference>
<dbReference type="PANTHER" id="PTHR31528">
    <property type="entry name" value="4-AMINO-5-HYDROXYMETHYL-2-METHYLPYRIMIDINE PHOSPHATE SYNTHASE THI11-RELATED"/>
    <property type="match status" value="1"/>
</dbReference>
<protein>
    <submittedName>
        <fullName evidence="2">ABC transporter substrate-binding protein</fullName>
    </submittedName>
</protein>
<dbReference type="Gene3D" id="3.40.190.10">
    <property type="entry name" value="Periplasmic binding protein-like II"/>
    <property type="match status" value="2"/>
</dbReference>
<dbReference type="STRING" id="1413211.U473_13635"/>
<reference evidence="2 3" key="1">
    <citation type="submission" date="2016-02" db="EMBL/GenBank/DDBJ databases">
        <title>Draft Genome for Tepidibacillus decaturensis nov. sp. Strain Z9, an Anaerobic, Moderately Thermophilic and Heterotrophic Bacterium from Deep Subsurface of the Illinois Basin, USA.</title>
        <authorList>
            <person name="Dong Y."/>
            <person name="Chang J.Y."/>
            <person name="Sanford R."/>
            <person name="Fouke B.W."/>
        </authorList>
    </citation>
    <scope>NUCLEOTIDE SEQUENCE [LARGE SCALE GENOMIC DNA]</scope>
    <source>
        <strain evidence="2 3">Z9</strain>
    </source>
</reference>
<dbReference type="PROSITE" id="PS51257">
    <property type="entry name" value="PROKAR_LIPOPROTEIN"/>
    <property type="match status" value="1"/>
</dbReference>
<sequence length="342" mass="38876">MKKGKLSIILILIFTIVSLLIGCTNGNQEQSQPKEEPQKLEPIKVMLDWVPNTNHTGLYVAKEKGWYKEQGLDVEIVQPPEGGTAQLIGAGQAQFGISYQEEVTYARSGPKEKQLPVVSIAAIIQHNTSGFASPKEKNITTPKDFEGKKYGGWGSPSEKAIIESIMVKENADVNKVEFVNVGAADFFTVTKRDVDFEWIYYGWTGVEAELRNFPINYIELRKLAPELDFYTPVIITNEKYIKDHPDTIKKFMEATTKGYEFAIQNPDEAANILLNQVSGLNADLVTKSQEWLSKKYQEDAEQWGIQKESVWNNYSKWMVDHQLIPEMIEVNKVYTNEFLPKR</sequence>
<dbReference type="EMBL" id="LSKU01000002">
    <property type="protein sequence ID" value="KXG42519.1"/>
    <property type="molecule type" value="Genomic_DNA"/>
</dbReference>
<feature type="domain" description="SsuA/THI5-like" evidence="1">
    <location>
        <begin position="52"/>
        <end position="269"/>
    </location>
</feature>
<dbReference type="InterPro" id="IPR027939">
    <property type="entry name" value="NMT1/THI5"/>
</dbReference>
<organism evidence="2 3">
    <name type="scientific">Tepidibacillus decaturensis</name>
    <dbReference type="NCBI Taxonomy" id="1413211"/>
    <lineage>
        <taxon>Bacteria</taxon>
        <taxon>Bacillati</taxon>
        <taxon>Bacillota</taxon>
        <taxon>Bacilli</taxon>
        <taxon>Bacillales</taxon>
        <taxon>Bacillaceae</taxon>
        <taxon>Tepidibacillus</taxon>
    </lineage>
</organism>
<dbReference type="GO" id="GO:0009228">
    <property type="term" value="P:thiamine biosynthetic process"/>
    <property type="evidence" value="ECO:0007669"/>
    <property type="project" value="InterPro"/>
</dbReference>
<name>A0A135L0P2_9BACI</name>
<evidence type="ECO:0000313" key="3">
    <source>
        <dbReference type="Proteomes" id="UP000070352"/>
    </source>
</evidence>
<dbReference type="Proteomes" id="UP000070352">
    <property type="component" value="Unassembled WGS sequence"/>
</dbReference>
<dbReference type="Pfam" id="PF09084">
    <property type="entry name" value="NMT1"/>
    <property type="match status" value="1"/>
</dbReference>
<evidence type="ECO:0000259" key="1">
    <source>
        <dbReference type="Pfam" id="PF09084"/>
    </source>
</evidence>
<evidence type="ECO:0000313" key="2">
    <source>
        <dbReference type="EMBL" id="KXG42519.1"/>
    </source>
</evidence>
<dbReference type="SUPFAM" id="SSF53850">
    <property type="entry name" value="Periplasmic binding protein-like II"/>
    <property type="match status" value="1"/>
</dbReference>
<keyword evidence="3" id="KW-1185">Reference proteome</keyword>
<accession>A0A135L0P2</accession>
<gene>
    <name evidence="2" type="ORF">U473_13635</name>
</gene>